<dbReference type="GO" id="GO:0032993">
    <property type="term" value="C:protein-DNA complex"/>
    <property type="evidence" value="ECO:0007669"/>
    <property type="project" value="TreeGrafter"/>
</dbReference>
<keyword evidence="1" id="KW-0805">Transcription regulation</keyword>
<keyword evidence="3" id="KW-0804">Transcription</keyword>
<dbReference type="CDD" id="cd00383">
    <property type="entry name" value="trans_reg_C"/>
    <property type="match status" value="1"/>
</dbReference>
<feature type="DNA-binding region" description="OmpR/PhoB-type" evidence="5">
    <location>
        <begin position="124"/>
        <end position="221"/>
    </location>
</feature>
<dbReference type="InterPro" id="IPR011006">
    <property type="entry name" value="CheY-like_superfamily"/>
</dbReference>
<dbReference type="SMART" id="SM00448">
    <property type="entry name" value="REC"/>
    <property type="match status" value="1"/>
</dbReference>
<name>A0A411HME8_9GAMM</name>
<keyword evidence="4" id="KW-0597">Phosphoprotein</keyword>
<reference evidence="8 9" key="1">
    <citation type="submission" date="2019-01" db="EMBL/GenBank/DDBJ databases">
        <title>Pseudolysobacter antarctica gen. nov., sp. nov., isolated from Fildes Peninsula, Antarctica.</title>
        <authorList>
            <person name="Wei Z."/>
            <person name="Peng F."/>
        </authorList>
    </citation>
    <scope>NUCLEOTIDE SEQUENCE [LARGE SCALE GENOMIC DNA]</scope>
    <source>
        <strain evidence="8 9">AQ6-296</strain>
    </source>
</reference>
<evidence type="ECO:0000259" key="6">
    <source>
        <dbReference type="PROSITE" id="PS50110"/>
    </source>
</evidence>
<evidence type="ECO:0000259" key="7">
    <source>
        <dbReference type="PROSITE" id="PS51755"/>
    </source>
</evidence>
<dbReference type="GO" id="GO:0006355">
    <property type="term" value="P:regulation of DNA-templated transcription"/>
    <property type="evidence" value="ECO:0007669"/>
    <property type="project" value="InterPro"/>
</dbReference>
<dbReference type="InterPro" id="IPR001867">
    <property type="entry name" value="OmpR/PhoB-type_DNA-bd"/>
</dbReference>
<dbReference type="Gene3D" id="3.40.50.2300">
    <property type="match status" value="1"/>
</dbReference>
<dbReference type="AlphaFoldDB" id="A0A411HME8"/>
<dbReference type="PANTHER" id="PTHR48111:SF67">
    <property type="entry name" value="TRANSCRIPTIONAL REGULATORY PROTEIN TCTD"/>
    <property type="match status" value="1"/>
</dbReference>
<dbReference type="GO" id="GO:0000976">
    <property type="term" value="F:transcription cis-regulatory region binding"/>
    <property type="evidence" value="ECO:0007669"/>
    <property type="project" value="TreeGrafter"/>
</dbReference>
<feature type="domain" description="OmpR/PhoB-type" evidence="7">
    <location>
        <begin position="124"/>
        <end position="221"/>
    </location>
</feature>
<evidence type="ECO:0000256" key="2">
    <source>
        <dbReference type="ARBA" id="ARBA00023125"/>
    </source>
</evidence>
<dbReference type="KEGG" id="xbc:ELE36_15610"/>
<feature type="modified residue" description="4-aspartylphosphate" evidence="4">
    <location>
        <position position="51"/>
    </location>
</feature>
<proteinExistence type="predicted"/>
<dbReference type="EMBL" id="CP035704">
    <property type="protein sequence ID" value="QBB71668.1"/>
    <property type="molecule type" value="Genomic_DNA"/>
</dbReference>
<dbReference type="GO" id="GO:0005829">
    <property type="term" value="C:cytosol"/>
    <property type="evidence" value="ECO:0007669"/>
    <property type="project" value="TreeGrafter"/>
</dbReference>
<accession>A0A411HME8</accession>
<dbReference type="SMART" id="SM00862">
    <property type="entry name" value="Trans_reg_C"/>
    <property type="match status" value="1"/>
</dbReference>
<dbReference type="OrthoDB" id="9802426at2"/>
<dbReference type="SUPFAM" id="SSF52172">
    <property type="entry name" value="CheY-like"/>
    <property type="match status" value="1"/>
</dbReference>
<organism evidence="8 9">
    <name type="scientific">Pseudolysobacter antarcticus</name>
    <dbReference type="NCBI Taxonomy" id="2511995"/>
    <lineage>
        <taxon>Bacteria</taxon>
        <taxon>Pseudomonadati</taxon>
        <taxon>Pseudomonadota</taxon>
        <taxon>Gammaproteobacteria</taxon>
        <taxon>Lysobacterales</taxon>
        <taxon>Rhodanobacteraceae</taxon>
        <taxon>Pseudolysobacter</taxon>
    </lineage>
</organism>
<dbReference type="Gene3D" id="6.10.250.690">
    <property type="match status" value="1"/>
</dbReference>
<feature type="domain" description="Response regulatory" evidence="6">
    <location>
        <begin position="2"/>
        <end position="116"/>
    </location>
</feature>
<dbReference type="PROSITE" id="PS50110">
    <property type="entry name" value="RESPONSE_REGULATORY"/>
    <property type="match status" value="1"/>
</dbReference>
<sequence length="221" mass="24571">MRILLVEDALPLRDALANSLIDDGHVVDCAGDGAEALGFIGGYNYEIVVLDLMLPRVDGLTVLRKLRESGRDSRVLVLSARDHVNDRVQALNLGADDYLVKPFAIDELRARINALSRRALSHGEMRLLVGDLEVDTSIRLAKARGEPLALSPKEYALLEALVRERGRVHSRQSLFERIYDSKSEASDRVVEVLISTLRAKLLRAGLKDIIETRRGYGYLVS</sequence>
<dbReference type="GO" id="GO:0000156">
    <property type="term" value="F:phosphorelay response regulator activity"/>
    <property type="evidence" value="ECO:0007669"/>
    <property type="project" value="TreeGrafter"/>
</dbReference>
<evidence type="ECO:0000256" key="1">
    <source>
        <dbReference type="ARBA" id="ARBA00023015"/>
    </source>
</evidence>
<keyword evidence="2 5" id="KW-0238">DNA-binding</keyword>
<keyword evidence="9" id="KW-1185">Reference proteome</keyword>
<dbReference type="Gene3D" id="1.10.10.10">
    <property type="entry name" value="Winged helix-like DNA-binding domain superfamily/Winged helix DNA-binding domain"/>
    <property type="match status" value="1"/>
</dbReference>
<dbReference type="InterPro" id="IPR001789">
    <property type="entry name" value="Sig_transdc_resp-reg_receiver"/>
</dbReference>
<dbReference type="Proteomes" id="UP000291562">
    <property type="component" value="Chromosome"/>
</dbReference>
<dbReference type="Pfam" id="PF00072">
    <property type="entry name" value="Response_reg"/>
    <property type="match status" value="1"/>
</dbReference>
<dbReference type="InterPro" id="IPR036388">
    <property type="entry name" value="WH-like_DNA-bd_sf"/>
</dbReference>
<protein>
    <submittedName>
        <fullName evidence="8">Response regulator transcription factor</fullName>
    </submittedName>
</protein>
<gene>
    <name evidence="8" type="ORF">ELE36_15610</name>
</gene>
<evidence type="ECO:0000313" key="9">
    <source>
        <dbReference type="Proteomes" id="UP000291562"/>
    </source>
</evidence>
<dbReference type="PANTHER" id="PTHR48111">
    <property type="entry name" value="REGULATOR OF RPOS"/>
    <property type="match status" value="1"/>
</dbReference>
<dbReference type="Pfam" id="PF00486">
    <property type="entry name" value="Trans_reg_C"/>
    <property type="match status" value="1"/>
</dbReference>
<evidence type="ECO:0000313" key="8">
    <source>
        <dbReference type="EMBL" id="QBB71668.1"/>
    </source>
</evidence>
<dbReference type="InterPro" id="IPR039420">
    <property type="entry name" value="WalR-like"/>
</dbReference>
<dbReference type="PROSITE" id="PS51755">
    <property type="entry name" value="OMPR_PHOB"/>
    <property type="match status" value="1"/>
</dbReference>
<evidence type="ECO:0000256" key="5">
    <source>
        <dbReference type="PROSITE-ProRule" id="PRU01091"/>
    </source>
</evidence>
<evidence type="ECO:0000256" key="3">
    <source>
        <dbReference type="ARBA" id="ARBA00023163"/>
    </source>
</evidence>
<dbReference type="RefSeq" id="WP_129834896.1">
    <property type="nucleotide sequence ID" value="NZ_CP035704.1"/>
</dbReference>
<evidence type="ECO:0000256" key="4">
    <source>
        <dbReference type="PROSITE-ProRule" id="PRU00169"/>
    </source>
</evidence>